<evidence type="ECO:0000256" key="6">
    <source>
        <dbReference type="ARBA" id="ARBA00022968"/>
    </source>
</evidence>
<accession>A0A818JEJ8</accession>
<keyword evidence="8 10" id="KW-0333">Golgi apparatus</keyword>
<dbReference type="PANTHER" id="PTHR11214:SF349">
    <property type="entry name" value="BETA-1,3-GALACTOSYLTRANSFERASE BRN"/>
    <property type="match status" value="1"/>
</dbReference>
<dbReference type="InterPro" id="IPR002659">
    <property type="entry name" value="Glyco_trans_31"/>
</dbReference>
<dbReference type="GO" id="GO:0008194">
    <property type="term" value="F:UDP-glycosyltransferase activity"/>
    <property type="evidence" value="ECO:0007669"/>
    <property type="project" value="TreeGrafter"/>
</dbReference>
<evidence type="ECO:0000256" key="8">
    <source>
        <dbReference type="ARBA" id="ARBA00023034"/>
    </source>
</evidence>
<keyword evidence="3 10" id="KW-0328">Glycosyltransferase</keyword>
<organism evidence="11 12">
    <name type="scientific">Adineta steineri</name>
    <dbReference type="NCBI Taxonomy" id="433720"/>
    <lineage>
        <taxon>Eukaryota</taxon>
        <taxon>Metazoa</taxon>
        <taxon>Spiralia</taxon>
        <taxon>Gnathifera</taxon>
        <taxon>Rotifera</taxon>
        <taxon>Eurotatoria</taxon>
        <taxon>Bdelloidea</taxon>
        <taxon>Adinetida</taxon>
        <taxon>Adinetidae</taxon>
        <taxon>Adineta</taxon>
    </lineage>
</organism>
<keyword evidence="5 10" id="KW-0812">Transmembrane</keyword>
<comment type="similarity">
    <text evidence="2 10">Belongs to the glycosyltransferase 31 family.</text>
</comment>
<dbReference type="PANTHER" id="PTHR11214">
    <property type="entry name" value="BETA-1,3-N-ACETYLGLUCOSAMINYLTRANSFERASE"/>
    <property type="match status" value="1"/>
</dbReference>
<name>A0A818JEJ8_9BILA</name>
<dbReference type="AlphaFoldDB" id="A0A818JEJ8"/>
<evidence type="ECO:0000313" key="11">
    <source>
        <dbReference type="EMBL" id="CAF3538137.1"/>
    </source>
</evidence>
<dbReference type="GO" id="GO:0000139">
    <property type="term" value="C:Golgi membrane"/>
    <property type="evidence" value="ECO:0007669"/>
    <property type="project" value="UniProtKB-SubCell"/>
</dbReference>
<dbReference type="GO" id="GO:0006493">
    <property type="term" value="P:protein O-linked glycosylation"/>
    <property type="evidence" value="ECO:0007669"/>
    <property type="project" value="TreeGrafter"/>
</dbReference>
<keyword evidence="4" id="KW-0808">Transferase</keyword>
<evidence type="ECO:0000256" key="3">
    <source>
        <dbReference type="ARBA" id="ARBA00022676"/>
    </source>
</evidence>
<evidence type="ECO:0000256" key="9">
    <source>
        <dbReference type="ARBA" id="ARBA00023136"/>
    </source>
</evidence>
<proteinExistence type="inferred from homology"/>
<gene>
    <name evidence="11" type="ORF">OXD698_LOCUS3294</name>
</gene>
<dbReference type="Pfam" id="PF01762">
    <property type="entry name" value="Galactosyl_T"/>
    <property type="match status" value="1"/>
</dbReference>
<evidence type="ECO:0000256" key="5">
    <source>
        <dbReference type="ARBA" id="ARBA00022692"/>
    </source>
</evidence>
<sequence>MTSPSGWCLTFSRDNQSDESIYARNSAIPGDCKENKCEWVTSPNNNTFYSCCCNTDLCNGSTNRQIKLIVIIYLLNLIIGVQYYLWSERSFENEYRLKMTHIDIRNIDEENPEKILGISTNIIAHEFIIKNEYLCHDGNQTTTNQPHLLILVKSAIENSKARQAIRMTWAKKDFLQTNSIKVAFVVGISKSEKDSPNTNKKTLHVEKESQQYGDIIQIDKLDFYYHNSYKMVMMLRWISEYCSSKSSEYSYNDLRKYVLFIDDDYYLDLNSLLTYINKVDQDSHMTVYERRTFLTGYLYNSSRPRRFLNDRWYISIDDYPYDRYPPYVTAGCFLMTRSNARLFYLASKYIHLFRFDDIYMGLLAYSMSIKLISNNELFSSYGSSIILPDNQPEIFSRLKTFFYNIINSKSAVKPVCIHGYRGEELIDIWNRIHHSNLTLPLLN</sequence>
<comment type="subcellular location">
    <subcellularLocation>
        <location evidence="1 10">Golgi apparatus membrane</location>
        <topology evidence="1 10">Single-pass type II membrane protein</topology>
    </subcellularLocation>
</comment>
<evidence type="ECO:0000256" key="10">
    <source>
        <dbReference type="RuleBase" id="RU363063"/>
    </source>
</evidence>
<protein>
    <recommendedName>
        <fullName evidence="10">Hexosyltransferase</fullName>
        <ecNumber evidence="10">2.4.1.-</ecNumber>
    </recommendedName>
</protein>
<evidence type="ECO:0000256" key="4">
    <source>
        <dbReference type="ARBA" id="ARBA00022679"/>
    </source>
</evidence>
<dbReference type="Proteomes" id="UP000663844">
    <property type="component" value="Unassembled WGS sequence"/>
</dbReference>
<reference evidence="11" key="1">
    <citation type="submission" date="2021-02" db="EMBL/GenBank/DDBJ databases">
        <authorList>
            <person name="Nowell W R."/>
        </authorList>
    </citation>
    <scope>NUCLEOTIDE SEQUENCE</scope>
</reference>
<dbReference type="GO" id="GO:0016758">
    <property type="term" value="F:hexosyltransferase activity"/>
    <property type="evidence" value="ECO:0007669"/>
    <property type="project" value="InterPro"/>
</dbReference>
<feature type="transmembrane region" description="Helical" evidence="10">
    <location>
        <begin position="68"/>
        <end position="86"/>
    </location>
</feature>
<dbReference type="InterPro" id="IPR029044">
    <property type="entry name" value="Nucleotide-diphossugar_trans"/>
</dbReference>
<evidence type="ECO:0000256" key="1">
    <source>
        <dbReference type="ARBA" id="ARBA00004323"/>
    </source>
</evidence>
<keyword evidence="9 10" id="KW-0472">Membrane</keyword>
<evidence type="ECO:0000256" key="7">
    <source>
        <dbReference type="ARBA" id="ARBA00022989"/>
    </source>
</evidence>
<evidence type="ECO:0000313" key="12">
    <source>
        <dbReference type="Proteomes" id="UP000663844"/>
    </source>
</evidence>
<comment type="caution">
    <text evidence="11">The sequence shown here is derived from an EMBL/GenBank/DDBJ whole genome shotgun (WGS) entry which is preliminary data.</text>
</comment>
<evidence type="ECO:0000256" key="2">
    <source>
        <dbReference type="ARBA" id="ARBA00008661"/>
    </source>
</evidence>
<dbReference type="EMBL" id="CAJOAZ010000115">
    <property type="protein sequence ID" value="CAF3538137.1"/>
    <property type="molecule type" value="Genomic_DNA"/>
</dbReference>
<dbReference type="SUPFAM" id="SSF53448">
    <property type="entry name" value="Nucleotide-diphospho-sugar transferases"/>
    <property type="match status" value="1"/>
</dbReference>
<dbReference type="EC" id="2.4.1.-" evidence="10"/>
<keyword evidence="7 10" id="KW-1133">Transmembrane helix</keyword>
<keyword evidence="6 10" id="KW-0735">Signal-anchor</keyword>
<dbReference type="Gene3D" id="3.90.550.50">
    <property type="match status" value="1"/>
</dbReference>